<organism evidence="1 2">
    <name type="scientific">Racocetra fulgida</name>
    <dbReference type="NCBI Taxonomy" id="60492"/>
    <lineage>
        <taxon>Eukaryota</taxon>
        <taxon>Fungi</taxon>
        <taxon>Fungi incertae sedis</taxon>
        <taxon>Mucoromycota</taxon>
        <taxon>Glomeromycotina</taxon>
        <taxon>Glomeromycetes</taxon>
        <taxon>Diversisporales</taxon>
        <taxon>Gigasporaceae</taxon>
        <taxon>Racocetra</taxon>
    </lineage>
</organism>
<accession>A0A9N9I4J2</accession>
<gene>
    <name evidence="1" type="ORF">RFULGI_LOCUS11397</name>
</gene>
<name>A0A9N9I4J2_9GLOM</name>
<dbReference type="EMBL" id="CAJVPZ010024735">
    <property type="protein sequence ID" value="CAG8720074.1"/>
    <property type="molecule type" value="Genomic_DNA"/>
</dbReference>
<dbReference type="Proteomes" id="UP000789396">
    <property type="component" value="Unassembled WGS sequence"/>
</dbReference>
<feature type="non-terminal residue" evidence="1">
    <location>
        <position position="128"/>
    </location>
</feature>
<protein>
    <submittedName>
        <fullName evidence="1">15306_t:CDS:1</fullName>
    </submittedName>
</protein>
<comment type="caution">
    <text evidence="1">The sequence shown here is derived from an EMBL/GenBank/DDBJ whole genome shotgun (WGS) entry which is preliminary data.</text>
</comment>
<proteinExistence type="predicted"/>
<reference evidence="1" key="1">
    <citation type="submission" date="2021-06" db="EMBL/GenBank/DDBJ databases">
        <authorList>
            <person name="Kallberg Y."/>
            <person name="Tangrot J."/>
            <person name="Rosling A."/>
        </authorList>
    </citation>
    <scope>NUCLEOTIDE SEQUENCE</scope>
    <source>
        <strain evidence="1">IN212</strain>
    </source>
</reference>
<keyword evidence="2" id="KW-1185">Reference proteome</keyword>
<dbReference type="OrthoDB" id="2440941at2759"/>
<evidence type="ECO:0000313" key="1">
    <source>
        <dbReference type="EMBL" id="CAG8720074.1"/>
    </source>
</evidence>
<evidence type="ECO:0000313" key="2">
    <source>
        <dbReference type="Proteomes" id="UP000789396"/>
    </source>
</evidence>
<dbReference type="AlphaFoldDB" id="A0A9N9I4J2"/>
<sequence length="128" mass="14535">RTPIALTDNEKIMVLSVHCYLQKNMPKLKSKETTNLRKEVSLATGVGEATVAHVVADFNRTGKIVSSKQGQRAPKEFQAEYARNYWETIDDEINDESDDSDNESLDFCSGDEDFCDFCSENENFDDRL</sequence>